<dbReference type="Pfam" id="PF03572">
    <property type="entry name" value="Peptidase_S41"/>
    <property type="match status" value="1"/>
</dbReference>
<evidence type="ECO:0000256" key="1">
    <source>
        <dbReference type="ARBA" id="ARBA00009179"/>
    </source>
</evidence>
<keyword evidence="2 5" id="KW-0645">Protease</keyword>
<dbReference type="Gene3D" id="2.30.42.10">
    <property type="match status" value="1"/>
</dbReference>
<dbReference type="InterPro" id="IPR004447">
    <property type="entry name" value="Peptidase_S41A"/>
</dbReference>
<dbReference type="Gene3D" id="3.90.226.10">
    <property type="entry name" value="2-enoyl-CoA Hydratase, Chain A, domain 1"/>
    <property type="match status" value="1"/>
</dbReference>
<evidence type="ECO:0000256" key="5">
    <source>
        <dbReference type="RuleBase" id="RU004404"/>
    </source>
</evidence>
<keyword evidence="7" id="KW-0472">Membrane</keyword>
<dbReference type="NCBIfam" id="TIGR00225">
    <property type="entry name" value="prc"/>
    <property type="match status" value="1"/>
</dbReference>
<dbReference type="FunFam" id="2.30.42.10:FF:000063">
    <property type="entry name" value="Peptidase, S41 family"/>
    <property type="match status" value="1"/>
</dbReference>
<dbReference type="CDD" id="cd07560">
    <property type="entry name" value="Peptidase_S41_CPP"/>
    <property type="match status" value="1"/>
</dbReference>
<evidence type="ECO:0000256" key="6">
    <source>
        <dbReference type="SAM" id="MobiDB-lite"/>
    </source>
</evidence>
<dbReference type="InterPro" id="IPR041489">
    <property type="entry name" value="PDZ_6"/>
</dbReference>
<feature type="transmembrane region" description="Helical" evidence="7">
    <location>
        <begin position="9"/>
        <end position="30"/>
    </location>
</feature>
<evidence type="ECO:0000256" key="2">
    <source>
        <dbReference type="ARBA" id="ARBA00022670"/>
    </source>
</evidence>
<comment type="similarity">
    <text evidence="1 5">Belongs to the peptidase S41A family.</text>
</comment>
<dbReference type="GO" id="GO:0007165">
    <property type="term" value="P:signal transduction"/>
    <property type="evidence" value="ECO:0007669"/>
    <property type="project" value="TreeGrafter"/>
</dbReference>
<dbReference type="SMART" id="SM00228">
    <property type="entry name" value="PDZ"/>
    <property type="match status" value="1"/>
</dbReference>
<organism evidence="9 10">
    <name type="scientific">Candidatus Wildermuthbacteria bacterium RIFCSPHIGHO2_02_FULL_47_17</name>
    <dbReference type="NCBI Taxonomy" id="1802452"/>
    <lineage>
        <taxon>Bacteria</taxon>
        <taxon>Candidatus Wildermuthiibacteriota</taxon>
    </lineage>
</organism>
<dbReference type="InterPro" id="IPR036034">
    <property type="entry name" value="PDZ_sf"/>
</dbReference>
<dbReference type="GO" id="GO:0008236">
    <property type="term" value="F:serine-type peptidase activity"/>
    <property type="evidence" value="ECO:0007669"/>
    <property type="project" value="UniProtKB-KW"/>
</dbReference>
<evidence type="ECO:0000256" key="3">
    <source>
        <dbReference type="ARBA" id="ARBA00022801"/>
    </source>
</evidence>
<dbReference type="SUPFAM" id="SSF50156">
    <property type="entry name" value="PDZ domain-like"/>
    <property type="match status" value="1"/>
</dbReference>
<feature type="domain" description="PDZ" evidence="8">
    <location>
        <begin position="112"/>
        <end position="174"/>
    </location>
</feature>
<evidence type="ECO:0000256" key="4">
    <source>
        <dbReference type="ARBA" id="ARBA00022825"/>
    </source>
</evidence>
<dbReference type="SUPFAM" id="SSF52096">
    <property type="entry name" value="ClpP/crotonase"/>
    <property type="match status" value="1"/>
</dbReference>
<dbReference type="InterPro" id="IPR001478">
    <property type="entry name" value="PDZ"/>
</dbReference>
<comment type="caution">
    <text evidence="9">The sequence shown here is derived from an EMBL/GenBank/DDBJ whole genome shotgun (WGS) entry which is preliminary data.</text>
</comment>
<dbReference type="GO" id="GO:0030288">
    <property type="term" value="C:outer membrane-bounded periplasmic space"/>
    <property type="evidence" value="ECO:0007669"/>
    <property type="project" value="TreeGrafter"/>
</dbReference>
<feature type="region of interest" description="Disordered" evidence="6">
    <location>
        <begin position="380"/>
        <end position="399"/>
    </location>
</feature>
<dbReference type="PROSITE" id="PS50106">
    <property type="entry name" value="PDZ"/>
    <property type="match status" value="1"/>
</dbReference>
<evidence type="ECO:0000313" key="9">
    <source>
        <dbReference type="EMBL" id="OHA67636.1"/>
    </source>
</evidence>
<feature type="compositionally biased region" description="Basic and acidic residues" evidence="6">
    <location>
        <begin position="380"/>
        <end position="397"/>
    </location>
</feature>
<evidence type="ECO:0000259" key="8">
    <source>
        <dbReference type="PROSITE" id="PS50106"/>
    </source>
</evidence>
<dbReference type="Proteomes" id="UP000179258">
    <property type="component" value="Unassembled WGS sequence"/>
</dbReference>
<keyword evidence="4 5" id="KW-0720">Serine protease</keyword>
<keyword evidence="7" id="KW-0812">Transmembrane</keyword>
<dbReference type="GO" id="GO:0006508">
    <property type="term" value="P:proteolysis"/>
    <property type="evidence" value="ECO:0007669"/>
    <property type="project" value="UniProtKB-KW"/>
</dbReference>
<evidence type="ECO:0000313" key="10">
    <source>
        <dbReference type="Proteomes" id="UP000179258"/>
    </source>
</evidence>
<dbReference type="PANTHER" id="PTHR32060">
    <property type="entry name" value="TAIL-SPECIFIC PROTEASE"/>
    <property type="match status" value="1"/>
</dbReference>
<dbReference type="Gene3D" id="3.30.750.44">
    <property type="match status" value="1"/>
</dbReference>
<dbReference type="Pfam" id="PF17820">
    <property type="entry name" value="PDZ_6"/>
    <property type="match status" value="1"/>
</dbReference>
<dbReference type="GO" id="GO:0004175">
    <property type="term" value="F:endopeptidase activity"/>
    <property type="evidence" value="ECO:0007669"/>
    <property type="project" value="TreeGrafter"/>
</dbReference>
<dbReference type="CDD" id="cd06782">
    <property type="entry name" value="cpPDZ_CPP-like"/>
    <property type="match status" value="1"/>
</dbReference>
<dbReference type="Pfam" id="PF22694">
    <property type="entry name" value="CtpB_N-like"/>
    <property type="match status" value="1"/>
</dbReference>
<dbReference type="InterPro" id="IPR055210">
    <property type="entry name" value="CtpA/B_N"/>
</dbReference>
<sequence length="403" mass="44574">MPFLFRAKLIGLITLFWAVFIFGFGSGVLFHKTQLPPVPIGGVVNQELDRPGNVDFSLFWDAWRVLQEKYPQTLNPQEMVYGAISGMVKSLGDPYTVFLAPDQAEIFNADMEGEFEGVGMEIGIKKERLQIIAPLENTPAQRAGLRSGDKIIKIDDKETFDMALDEAVMLIRGAKGSQVKLTVFRSSWEEPKEFTIVRDVIKVPSLSWELKDGSIAYVKLYQFSQKAGEDFVQAAQEIINSPAQAIILDLRDNPGGYLEIAQDLAGWFLPRGQMVTIEESAKGDRKEYKAQGPASLAPYPIVAIINQGTASASEILVGALRDNRGVKLIGETSFGKGSVQEMQKLKGGSFLKVTVANWLTPNGELIAQKGLEPDVKVEWSDEDFDSGKDPQLEKALEMARNLR</sequence>
<keyword evidence="7" id="KW-1133">Transmembrane helix</keyword>
<evidence type="ECO:0000256" key="7">
    <source>
        <dbReference type="SAM" id="Phobius"/>
    </source>
</evidence>
<reference evidence="9 10" key="1">
    <citation type="journal article" date="2016" name="Nat. Commun.">
        <title>Thousands of microbial genomes shed light on interconnected biogeochemical processes in an aquifer system.</title>
        <authorList>
            <person name="Anantharaman K."/>
            <person name="Brown C.T."/>
            <person name="Hug L.A."/>
            <person name="Sharon I."/>
            <person name="Castelle C.J."/>
            <person name="Probst A.J."/>
            <person name="Thomas B.C."/>
            <person name="Singh A."/>
            <person name="Wilkins M.J."/>
            <person name="Karaoz U."/>
            <person name="Brodie E.L."/>
            <person name="Williams K.H."/>
            <person name="Hubbard S.S."/>
            <person name="Banfield J.F."/>
        </authorList>
    </citation>
    <scope>NUCLEOTIDE SEQUENCE [LARGE SCALE GENOMIC DNA]</scope>
</reference>
<gene>
    <name evidence="9" type="ORF">A3D59_03650</name>
</gene>
<dbReference type="InterPro" id="IPR005151">
    <property type="entry name" value="Tail-specific_protease"/>
</dbReference>
<protein>
    <recommendedName>
        <fullName evidence="8">PDZ domain-containing protein</fullName>
    </recommendedName>
</protein>
<keyword evidence="3 5" id="KW-0378">Hydrolase</keyword>
<dbReference type="EMBL" id="MHTX01000036">
    <property type="protein sequence ID" value="OHA67636.1"/>
    <property type="molecule type" value="Genomic_DNA"/>
</dbReference>
<accession>A0A1G2R487</accession>
<dbReference type="PANTHER" id="PTHR32060:SF30">
    <property type="entry name" value="CARBOXY-TERMINAL PROCESSING PROTEASE CTPA"/>
    <property type="match status" value="1"/>
</dbReference>
<dbReference type="InterPro" id="IPR029045">
    <property type="entry name" value="ClpP/crotonase-like_dom_sf"/>
</dbReference>
<dbReference type="SMART" id="SM00245">
    <property type="entry name" value="TSPc"/>
    <property type="match status" value="1"/>
</dbReference>
<dbReference type="AlphaFoldDB" id="A0A1G2R487"/>
<proteinExistence type="inferred from homology"/>
<name>A0A1G2R487_9BACT</name>